<dbReference type="InterPro" id="IPR014710">
    <property type="entry name" value="RmlC-like_jellyroll"/>
</dbReference>
<dbReference type="Proteomes" id="UP000238762">
    <property type="component" value="Unassembled WGS sequence"/>
</dbReference>
<dbReference type="RefSeq" id="WP_106287971.1">
    <property type="nucleotide sequence ID" value="NZ_CAWNTC010000246.1"/>
</dbReference>
<dbReference type="OrthoDB" id="118524at2"/>
<evidence type="ECO:0000313" key="3">
    <source>
        <dbReference type="EMBL" id="PSB03702.1"/>
    </source>
</evidence>
<dbReference type="SMART" id="SM00558">
    <property type="entry name" value="JmjC"/>
    <property type="match status" value="1"/>
</dbReference>
<proteinExistence type="predicted"/>
<reference evidence="3 4" key="1">
    <citation type="submission" date="2018-02" db="EMBL/GenBank/DDBJ databases">
        <authorList>
            <person name="Cohen D.B."/>
            <person name="Kent A.D."/>
        </authorList>
    </citation>
    <scope>NUCLEOTIDE SEQUENCE [LARGE SCALE GENOMIC DNA]</scope>
    <source>
        <strain evidence="3 4">CCAP 1448/3</strain>
    </source>
</reference>
<dbReference type="PANTHER" id="PTHR12461">
    <property type="entry name" value="HYPOXIA-INDUCIBLE FACTOR 1 ALPHA INHIBITOR-RELATED"/>
    <property type="match status" value="1"/>
</dbReference>
<dbReference type="Pfam" id="PF13621">
    <property type="entry name" value="Cupin_8"/>
    <property type="match status" value="1"/>
</dbReference>
<dbReference type="InterPro" id="IPR041667">
    <property type="entry name" value="Cupin_8"/>
</dbReference>
<feature type="transmembrane region" description="Helical" evidence="1">
    <location>
        <begin position="268"/>
        <end position="290"/>
    </location>
</feature>
<sequence>MEIDILNTLSINPEIFNRFKKQGKPVVIPGLLTGYDWDLNYLVQQLGNQEFLLRFYGKDRYQHDKRNWESIGSGVTTKLLPFNEYAELLKSHQAHEEDIYLAKCSLKHTPLGNLDYLANIGDRLSLKHPVSDFNIWIGPGGHMESLHYDTLDGTLMQLHGSKKIVLFPPNQLNNLYPFPIWRHLKNGLKTRSWFSQAYPENPNFRDFPNFKKALNYKYEVTLNRGEILYIPAGWWHEVTALGDEMVCSVNRFWRVYPTSRAIFSWARWRTYLGFLLAMPSILLSLAIALFSPNRTQKIQQIRQMF</sequence>
<dbReference type="PROSITE" id="PS51184">
    <property type="entry name" value="JMJC"/>
    <property type="match status" value="1"/>
</dbReference>
<evidence type="ECO:0000313" key="4">
    <source>
        <dbReference type="Proteomes" id="UP000238762"/>
    </source>
</evidence>
<dbReference type="EMBL" id="PVWJ01000026">
    <property type="protein sequence ID" value="PSB03702.1"/>
    <property type="molecule type" value="Genomic_DNA"/>
</dbReference>
<name>A0A2T1C5Y7_9CYAN</name>
<dbReference type="AlphaFoldDB" id="A0A2T1C5Y7"/>
<dbReference type="PANTHER" id="PTHR12461:SF105">
    <property type="entry name" value="HYPOXIA-INDUCIBLE FACTOR 1-ALPHA INHIBITOR"/>
    <property type="match status" value="1"/>
</dbReference>
<gene>
    <name evidence="3" type="ORF">C7B64_07235</name>
</gene>
<reference evidence="3 4" key="2">
    <citation type="submission" date="2018-03" db="EMBL/GenBank/DDBJ databases">
        <title>The ancient ancestry and fast evolution of plastids.</title>
        <authorList>
            <person name="Moore K.R."/>
            <person name="Magnabosco C."/>
            <person name="Momper L."/>
            <person name="Gold D.A."/>
            <person name="Bosak T."/>
            <person name="Fournier G.P."/>
        </authorList>
    </citation>
    <scope>NUCLEOTIDE SEQUENCE [LARGE SCALE GENOMIC DNA]</scope>
    <source>
        <strain evidence="3 4">CCAP 1448/3</strain>
    </source>
</reference>
<keyword evidence="1" id="KW-1133">Transmembrane helix</keyword>
<evidence type="ECO:0000256" key="1">
    <source>
        <dbReference type="SAM" id="Phobius"/>
    </source>
</evidence>
<keyword evidence="4" id="KW-1185">Reference proteome</keyword>
<accession>A0A2T1C5Y7</accession>
<dbReference type="Gene3D" id="2.60.120.10">
    <property type="entry name" value="Jelly Rolls"/>
    <property type="match status" value="1"/>
</dbReference>
<protein>
    <submittedName>
        <fullName evidence="3">Transcription factor jumonji jmjC domain-containing protein</fullName>
    </submittedName>
</protein>
<dbReference type="InterPro" id="IPR003347">
    <property type="entry name" value="JmjC_dom"/>
</dbReference>
<comment type="caution">
    <text evidence="3">The sequence shown here is derived from an EMBL/GenBank/DDBJ whole genome shotgun (WGS) entry which is preliminary data.</text>
</comment>
<organism evidence="3 4">
    <name type="scientific">Merismopedia glauca CCAP 1448/3</name>
    <dbReference type="NCBI Taxonomy" id="1296344"/>
    <lineage>
        <taxon>Bacteria</taxon>
        <taxon>Bacillati</taxon>
        <taxon>Cyanobacteriota</taxon>
        <taxon>Cyanophyceae</taxon>
        <taxon>Synechococcales</taxon>
        <taxon>Merismopediaceae</taxon>
        <taxon>Merismopedia</taxon>
    </lineage>
</organism>
<evidence type="ECO:0000259" key="2">
    <source>
        <dbReference type="PROSITE" id="PS51184"/>
    </source>
</evidence>
<dbReference type="SUPFAM" id="SSF51197">
    <property type="entry name" value="Clavaminate synthase-like"/>
    <property type="match status" value="1"/>
</dbReference>
<feature type="domain" description="JmjC" evidence="2">
    <location>
        <begin position="106"/>
        <end position="281"/>
    </location>
</feature>
<keyword evidence="1" id="KW-0812">Transmembrane</keyword>
<keyword evidence="1" id="KW-0472">Membrane</keyword>